<proteinExistence type="predicted"/>
<gene>
    <name evidence="1" type="ORF">SEPCBS119000_006056</name>
</gene>
<sequence length="143" mass="15650">MALISGAFHHSQLFLQSLRHTASSQHTGKSIMRFSRAPASSSTLCSRLHSITFLFTVLRLSESLLTLSSKGKTVVSVKGGCLEGLDWGAAIHIWTKTAMVPIPERSESHSEEIDCTDYDFSQEVLDRSKIALAENDGGLPKDM</sequence>
<organism evidence="1 2">
    <name type="scientific">Sporothrix epigloea</name>
    <dbReference type="NCBI Taxonomy" id="1892477"/>
    <lineage>
        <taxon>Eukaryota</taxon>
        <taxon>Fungi</taxon>
        <taxon>Dikarya</taxon>
        <taxon>Ascomycota</taxon>
        <taxon>Pezizomycotina</taxon>
        <taxon>Sordariomycetes</taxon>
        <taxon>Sordariomycetidae</taxon>
        <taxon>Ophiostomatales</taxon>
        <taxon>Ophiostomataceae</taxon>
        <taxon>Sporothrix</taxon>
    </lineage>
</organism>
<name>A0ABP0E532_9PEZI</name>
<protein>
    <submittedName>
        <fullName evidence="1">Uncharacterized protein</fullName>
    </submittedName>
</protein>
<accession>A0ABP0E532</accession>
<comment type="caution">
    <text evidence="1">The sequence shown here is derived from an EMBL/GenBank/DDBJ whole genome shotgun (WGS) entry which is preliminary data.</text>
</comment>
<keyword evidence="2" id="KW-1185">Reference proteome</keyword>
<evidence type="ECO:0000313" key="1">
    <source>
        <dbReference type="EMBL" id="CAK7274210.1"/>
    </source>
</evidence>
<dbReference type="EMBL" id="CAWUON010000134">
    <property type="protein sequence ID" value="CAK7274210.1"/>
    <property type="molecule type" value="Genomic_DNA"/>
</dbReference>
<evidence type="ECO:0000313" key="2">
    <source>
        <dbReference type="Proteomes" id="UP001642502"/>
    </source>
</evidence>
<dbReference type="Proteomes" id="UP001642502">
    <property type="component" value="Unassembled WGS sequence"/>
</dbReference>
<reference evidence="1 2" key="1">
    <citation type="submission" date="2024-01" db="EMBL/GenBank/DDBJ databases">
        <authorList>
            <person name="Allen C."/>
            <person name="Tagirdzhanova G."/>
        </authorList>
    </citation>
    <scope>NUCLEOTIDE SEQUENCE [LARGE SCALE GENOMIC DNA]</scope>
    <source>
        <strain evidence="1 2">CBS 119000</strain>
    </source>
</reference>